<reference evidence="2" key="1">
    <citation type="journal article" date="2019" name="Int. J. Syst. Evol. Microbiol.">
        <title>The Global Catalogue of Microorganisms (GCM) 10K type strain sequencing project: providing services to taxonomists for standard genome sequencing and annotation.</title>
        <authorList>
            <consortium name="The Broad Institute Genomics Platform"/>
            <consortium name="The Broad Institute Genome Sequencing Center for Infectious Disease"/>
            <person name="Wu L."/>
            <person name="Ma J."/>
        </authorList>
    </citation>
    <scope>NUCLEOTIDE SEQUENCE [LARGE SCALE GENOMIC DNA]</scope>
    <source>
        <strain evidence="2">CGMCC 4.7638</strain>
    </source>
</reference>
<accession>A0ABW5I565</accession>
<evidence type="ECO:0000313" key="2">
    <source>
        <dbReference type="Proteomes" id="UP001597542"/>
    </source>
</evidence>
<proteinExistence type="predicted"/>
<organism evidence="1 2">
    <name type="scientific">Amycolatopsis albidoflavus</name>
    <dbReference type="NCBI Taxonomy" id="102226"/>
    <lineage>
        <taxon>Bacteria</taxon>
        <taxon>Bacillati</taxon>
        <taxon>Actinomycetota</taxon>
        <taxon>Actinomycetes</taxon>
        <taxon>Pseudonocardiales</taxon>
        <taxon>Pseudonocardiaceae</taxon>
        <taxon>Amycolatopsis</taxon>
    </lineage>
</organism>
<comment type="caution">
    <text evidence="1">The sequence shown here is derived from an EMBL/GenBank/DDBJ whole genome shotgun (WGS) entry which is preliminary data.</text>
</comment>
<name>A0ABW5I565_9PSEU</name>
<gene>
    <name evidence="1" type="ORF">ACFSUT_27850</name>
</gene>
<evidence type="ECO:0000313" key="1">
    <source>
        <dbReference type="EMBL" id="MFD2484121.1"/>
    </source>
</evidence>
<sequence>MGTLCGELPAEDVAAATAGAHRMHTSQLVLRVHSDPTAAYRRTVHRYWKRELDDPSVQWLIPWCCGDTPYPERHERGEIDPTGFADAEWCRGLAGLDAR</sequence>
<keyword evidence="2" id="KW-1185">Reference proteome</keyword>
<dbReference type="Proteomes" id="UP001597542">
    <property type="component" value="Unassembled WGS sequence"/>
</dbReference>
<dbReference type="EMBL" id="JBHUKQ010000014">
    <property type="protein sequence ID" value="MFD2484121.1"/>
    <property type="molecule type" value="Genomic_DNA"/>
</dbReference>
<dbReference type="RefSeq" id="WP_344283287.1">
    <property type="nucleotide sequence ID" value="NZ_BAAAHV010000022.1"/>
</dbReference>
<protein>
    <submittedName>
        <fullName evidence="1">Uncharacterized protein</fullName>
    </submittedName>
</protein>